<evidence type="ECO:0000313" key="1">
    <source>
        <dbReference type="EMBL" id="KGA20688.1"/>
    </source>
</evidence>
<dbReference type="Pfam" id="PF06007">
    <property type="entry name" value="PhnJ"/>
    <property type="match status" value="1"/>
</dbReference>
<proteinExistence type="predicted"/>
<dbReference type="SFLD" id="SFLDG01115">
    <property type="entry name" value="Phosphonate_metabolism_(PhnJ)"/>
    <property type="match status" value="1"/>
</dbReference>
<dbReference type="SFLD" id="SFLDS00033">
    <property type="entry name" value="Radical_SAM_Phosphonate_Metabo"/>
    <property type="match status" value="1"/>
</dbReference>
<protein>
    <recommendedName>
        <fullName evidence="2">Carbon-phosphorus lyase complex subunit PhnJ</fullName>
    </recommendedName>
</protein>
<reference evidence="1" key="1">
    <citation type="submission" date="2014-06" db="EMBL/GenBank/DDBJ databases">
        <title>Key roles for freshwater Actinobacteria revealed by deep metagenomic sequencing.</title>
        <authorList>
            <person name="Ghai R."/>
            <person name="Mizuno C.M."/>
            <person name="Picazo A."/>
            <person name="Camacho A."/>
            <person name="Rodriguez-Valera F."/>
        </authorList>
    </citation>
    <scope>NUCLEOTIDE SEQUENCE</scope>
</reference>
<gene>
    <name evidence="1" type="ORF">GM51_4955</name>
</gene>
<dbReference type="PIRSF" id="PIRSF011468">
    <property type="entry name" value="PhnJ"/>
    <property type="match status" value="1"/>
</dbReference>
<comment type="caution">
    <text evidence="1">The sequence shown here is derived from an EMBL/GenBank/DDBJ whole genome shotgun (WGS) entry which is preliminary data.</text>
</comment>
<sequence>MTMNAVYNGSHLDSIVGEDPGIPFALLDEESKREIRRALLHAVCVPGYQVPFGSREMPVARGWGSGGLQITLAIVGKSDIVKVIDQGDDEGVNAVNLRRLVVTSTGIEESTEVVESTIIQSRHRIPEDEMINSHTLVLQVPVPEPLRGVERDMRELARMHSEADYSRMWVSLYEDKVRNGVITQTTGYPCLVNGRYVVATTPIPRWDIPRLHDSQFLTLFGAGREKRVYAIPPYTLVEPLTFEDVPFEVEQANGAQCRLCNSSESFLVESPGTNGDTGTWTCSDTAWCRARRIK</sequence>
<name>A0A094SPU5_9ZZZZ</name>
<accession>A0A094SPU5</accession>
<dbReference type="AlphaFoldDB" id="A0A094SPU5"/>
<organism evidence="1">
    <name type="scientific">freshwater metagenome</name>
    <dbReference type="NCBI Taxonomy" id="449393"/>
    <lineage>
        <taxon>unclassified sequences</taxon>
        <taxon>metagenomes</taxon>
        <taxon>ecological metagenomes</taxon>
    </lineage>
</organism>
<dbReference type="GO" id="GO:0019700">
    <property type="term" value="P:organic phosphonate catabolic process"/>
    <property type="evidence" value="ECO:0007669"/>
    <property type="project" value="InterPro"/>
</dbReference>
<dbReference type="GO" id="GO:0016829">
    <property type="term" value="F:lyase activity"/>
    <property type="evidence" value="ECO:0007669"/>
    <property type="project" value="InterPro"/>
</dbReference>
<dbReference type="SFLD" id="SFLDF00379">
    <property type="entry name" value="Phosphonate_metabolism_(PhnJ)"/>
    <property type="match status" value="1"/>
</dbReference>
<dbReference type="EMBL" id="JNSL01000020">
    <property type="protein sequence ID" value="KGA20688.1"/>
    <property type="molecule type" value="Genomic_DNA"/>
</dbReference>
<dbReference type="InterPro" id="IPR010306">
    <property type="entry name" value="PhnJ"/>
</dbReference>
<evidence type="ECO:0008006" key="2">
    <source>
        <dbReference type="Google" id="ProtNLM"/>
    </source>
</evidence>
<dbReference type="GO" id="GO:0051539">
    <property type="term" value="F:4 iron, 4 sulfur cluster binding"/>
    <property type="evidence" value="ECO:0007669"/>
    <property type="project" value="InterPro"/>
</dbReference>